<dbReference type="PANTHER" id="PTHR21630:SF10">
    <property type="entry name" value="VENTRICULAR ZONE-EXPRESSED PH DOMAIN-CONTAINING PROTEIN HOMOLOG 1"/>
    <property type="match status" value="1"/>
</dbReference>
<dbReference type="GeneID" id="110503413"/>
<dbReference type="KEGG" id="omy:110503413"/>
<reference evidence="7" key="2">
    <citation type="submission" date="2025-08" db="UniProtKB">
        <authorList>
            <consortium name="Ensembl"/>
        </authorList>
    </citation>
    <scope>IDENTIFICATION</scope>
</reference>
<sequence length="833" mass="92878">MHQLFGLVLGQRDLSRAGDLFSLEDSEIEDCLSQALEEIKAISCSPDYLTNDNDQAVVEICITRITTAIRETRSIERHGGALVSLWESCLEHNLTPQGKDEDTPHAKIASDITSCILQNYSRPPVMALAVPVAVRFLQRGNRELSRNMSSYLSLTAMDKAELLAEHTEAITCSVLGGNHMLLRVLPSVYPKLPHAIHRHLGNLTAMMSQLESPEQQHLLRLIQMVAEQQPQVLSPLVPSLVGYLGDTSLNETLLAALVYVSQASPASMAPFLPTLRVVGQQYPVLLGHVVKIHRAVGLTSECQARSSLVYLVSLLGSMDHSFHHTLLLEIRALTDRYTSILGGCAKDIYRMSNSFTSIARLLGRRLETDTTINCRVEEESEGLSSPCISEASVCGGAGVCGGGSEQRLQVKIQAFEEKMGEVGGEGSPTPQRRNSMGQATREKHREMRFNRSKSLALQAVRSRSVNSDSGQDGEGVELTSDAFLSESPPNQQTEALDTSPTERKLTNENSLSPSTPPATPREEQRDGQGEGEGGRGGGIGERKEDKLYSHLRDNMEKIKEFCSEMVQQIPIPEHCVIEDSSHGSVAKLSFSCPLKGRYCLYTKSCFTLTSLQPHLWINIMLLHLQSQHSAPLSSLDDCVRRLGRLWEGTQLKGAHSFSMAMTQQPTPHKKDLDSLQIHLQEVRFFHLFGFSEEEGSWLCYMCNNPEKATVVNEDGQPLIEGKLKEKQVCWKFIKRWKTRYFTLAGNQLHFRKGKSKDEPDDSTIELSKVQSVKVVAKKRRERGLPRAFEIFTDSKTYVLKARDEKHAEEWLQCINVAVAQARERENREATTYL</sequence>
<feature type="domain" description="PH" evidence="6">
    <location>
        <begin position="716"/>
        <end position="819"/>
    </location>
</feature>
<dbReference type="GeneTree" id="ENSGT00390000018660"/>
<dbReference type="InterPro" id="IPR001849">
    <property type="entry name" value="PH_domain"/>
</dbReference>
<organism evidence="7 8">
    <name type="scientific">Oncorhynchus mykiss</name>
    <name type="common">Rainbow trout</name>
    <name type="synonym">Salmo gairdneri</name>
    <dbReference type="NCBI Taxonomy" id="8022"/>
    <lineage>
        <taxon>Eukaryota</taxon>
        <taxon>Metazoa</taxon>
        <taxon>Chordata</taxon>
        <taxon>Craniata</taxon>
        <taxon>Vertebrata</taxon>
        <taxon>Euteleostomi</taxon>
        <taxon>Actinopterygii</taxon>
        <taxon>Neopterygii</taxon>
        <taxon>Teleostei</taxon>
        <taxon>Protacanthopterygii</taxon>
        <taxon>Salmoniformes</taxon>
        <taxon>Salmonidae</taxon>
        <taxon>Salmoninae</taxon>
        <taxon>Oncorhynchus</taxon>
    </lineage>
</organism>
<evidence type="ECO:0000259" key="6">
    <source>
        <dbReference type="PROSITE" id="PS50003"/>
    </source>
</evidence>
<dbReference type="GO" id="GO:0005886">
    <property type="term" value="C:plasma membrane"/>
    <property type="evidence" value="ECO:0007669"/>
    <property type="project" value="UniProtKB-SubCell"/>
</dbReference>
<dbReference type="SUPFAM" id="SSF50729">
    <property type="entry name" value="PH domain-like"/>
    <property type="match status" value="1"/>
</dbReference>
<dbReference type="FunFam" id="2.30.29.30:FF:000138">
    <property type="entry name" value="Ventricular zone-expressed PH domain-containing protein-like 1"/>
    <property type="match status" value="1"/>
</dbReference>
<protein>
    <recommendedName>
        <fullName evidence="6">PH domain-containing protein</fullName>
    </recommendedName>
</protein>
<evidence type="ECO:0000256" key="2">
    <source>
        <dbReference type="ARBA" id="ARBA00010187"/>
    </source>
</evidence>
<dbReference type="GO" id="GO:0010314">
    <property type="term" value="F:phosphatidylinositol-5-phosphate binding"/>
    <property type="evidence" value="ECO:0007669"/>
    <property type="project" value="TreeGrafter"/>
</dbReference>
<comment type="subcellular location">
    <subcellularLocation>
        <location evidence="1">Cell membrane</location>
        <topology evidence="1">Peripheral membrane protein</topology>
        <orientation evidence="1">Cytoplasmic side</orientation>
    </subcellularLocation>
</comment>
<dbReference type="InterPro" id="IPR011993">
    <property type="entry name" value="PH-like_dom_sf"/>
</dbReference>
<evidence type="ECO:0000313" key="7">
    <source>
        <dbReference type="Ensembl" id="ENSOMYP00000108448.1"/>
    </source>
</evidence>
<comment type="similarity">
    <text evidence="2">Belongs to the MELT/VEPH family.</text>
</comment>
<reference evidence="7" key="3">
    <citation type="submission" date="2025-09" db="UniProtKB">
        <authorList>
            <consortium name="Ensembl"/>
        </authorList>
    </citation>
    <scope>IDENTIFICATION</scope>
</reference>
<evidence type="ECO:0000256" key="3">
    <source>
        <dbReference type="ARBA" id="ARBA00022475"/>
    </source>
</evidence>
<dbReference type="PANTHER" id="PTHR21630">
    <property type="entry name" value="VEPH-A/MELTED"/>
    <property type="match status" value="1"/>
</dbReference>
<dbReference type="PROSITE" id="PS50003">
    <property type="entry name" value="PH_DOMAIN"/>
    <property type="match status" value="1"/>
</dbReference>
<feature type="compositionally biased region" description="Basic and acidic residues" evidence="5">
    <location>
        <begin position="440"/>
        <end position="449"/>
    </location>
</feature>
<feature type="compositionally biased region" description="Polar residues" evidence="5">
    <location>
        <begin position="487"/>
        <end position="499"/>
    </location>
</feature>
<dbReference type="Gene3D" id="2.30.29.30">
    <property type="entry name" value="Pleckstrin-homology domain (PH domain)/Phosphotyrosine-binding domain (PTB)"/>
    <property type="match status" value="1"/>
</dbReference>
<dbReference type="SMART" id="SM00233">
    <property type="entry name" value="PH"/>
    <property type="match status" value="1"/>
</dbReference>
<evidence type="ECO:0000256" key="1">
    <source>
        <dbReference type="ARBA" id="ARBA00004413"/>
    </source>
</evidence>
<feature type="region of interest" description="Disordered" evidence="5">
    <location>
        <begin position="420"/>
        <end position="544"/>
    </location>
</feature>
<dbReference type="InterPro" id="IPR039888">
    <property type="entry name" value="Melted-like"/>
</dbReference>
<dbReference type="CDD" id="cd01264">
    <property type="entry name" value="PH_MELT_VEPH1"/>
    <property type="match status" value="1"/>
</dbReference>
<accession>A0A8K9UGD7</accession>
<dbReference type="Ensembl" id="ENSOMYT00000136305.1">
    <property type="protein sequence ID" value="ENSOMYP00000108448.1"/>
    <property type="gene ID" value="ENSOMYG00000017227.2"/>
</dbReference>
<feature type="compositionally biased region" description="Polar residues" evidence="5">
    <location>
        <begin position="461"/>
        <end position="470"/>
    </location>
</feature>
<dbReference type="GO" id="GO:0009966">
    <property type="term" value="P:regulation of signal transduction"/>
    <property type="evidence" value="ECO:0007669"/>
    <property type="project" value="TreeGrafter"/>
</dbReference>
<evidence type="ECO:0000256" key="4">
    <source>
        <dbReference type="ARBA" id="ARBA00023136"/>
    </source>
</evidence>
<evidence type="ECO:0000256" key="5">
    <source>
        <dbReference type="SAM" id="MobiDB-lite"/>
    </source>
</evidence>
<proteinExistence type="inferred from homology"/>
<keyword evidence="8" id="KW-1185">Reference proteome</keyword>
<feature type="compositionally biased region" description="Gly residues" evidence="5">
    <location>
        <begin position="530"/>
        <end position="539"/>
    </location>
</feature>
<keyword evidence="4" id="KW-0472">Membrane</keyword>
<name>A0A8K9UGD7_ONCMY</name>
<evidence type="ECO:0000313" key="8">
    <source>
        <dbReference type="Proteomes" id="UP000694395"/>
    </source>
</evidence>
<gene>
    <name evidence="7" type="primary">LOC110503413</name>
</gene>
<feature type="compositionally biased region" description="Polar residues" evidence="5">
    <location>
        <begin position="428"/>
        <end position="438"/>
    </location>
</feature>
<dbReference type="Pfam" id="PF00169">
    <property type="entry name" value="PH"/>
    <property type="match status" value="1"/>
</dbReference>
<keyword evidence="3" id="KW-1003">Cell membrane</keyword>
<dbReference type="RefSeq" id="XP_036817906.1">
    <property type="nucleotide sequence ID" value="XM_036962011.1"/>
</dbReference>
<dbReference type="OrthoDB" id="5869902at2759"/>
<reference evidence="7" key="1">
    <citation type="submission" date="2020-07" db="EMBL/GenBank/DDBJ databases">
        <title>A long reads based de novo assembly of the rainbow trout Arlee double haploid line genome.</title>
        <authorList>
            <person name="Gao G."/>
            <person name="Palti Y."/>
        </authorList>
    </citation>
    <scope>NUCLEOTIDE SEQUENCE [LARGE SCALE GENOMIC DNA]</scope>
</reference>
<dbReference type="AlphaFoldDB" id="A0A8K9UGD7"/>
<dbReference type="Proteomes" id="UP000694395">
    <property type="component" value="Chromosome 24"/>
</dbReference>